<comment type="caution">
    <text evidence="10">The sequence shown here is derived from an EMBL/GenBank/DDBJ whole genome shotgun (WGS) entry which is preliminary data.</text>
</comment>
<keyword evidence="4" id="KW-0964">Secreted</keyword>
<dbReference type="InterPro" id="IPR000070">
    <property type="entry name" value="Pectinesterase_cat"/>
</dbReference>
<dbReference type="EC" id="3.1.1.11" evidence="3 8"/>
<evidence type="ECO:0000256" key="2">
    <source>
        <dbReference type="ARBA" id="ARBA00005184"/>
    </source>
</evidence>
<evidence type="ECO:0000256" key="7">
    <source>
        <dbReference type="PROSITE-ProRule" id="PRU10040"/>
    </source>
</evidence>
<feature type="chain" id="PRO_5043103669" description="Pectinesterase" evidence="8">
    <location>
        <begin position="23"/>
        <end position="375"/>
    </location>
</feature>
<dbReference type="FunFam" id="2.160.20.10:FF:000029">
    <property type="entry name" value="Pectinesterase 4"/>
    <property type="match status" value="1"/>
</dbReference>
<sequence>MASNVLSSSLLLLVSLATAVTATTHQSEEMSGGKGLPPPWAKEPSVRRLLAGTVDSGSWPPAADVVVAQGGGDDHYKKISLALEAAPKGKSRYVILVKEGVYHETLNIMRRNVVLLGEGMGKTVITGNLSNATGTDMYLTATVNALGHGFVAQDLTIRNTAGPEGKQALAFRSNSNKSIIYRCSLEGYQDTVYAENNLQLYLGSDIYGTVDFVFGNAKAIFQSCRLLVRRPKTPGPHNVITAQGRNSERHDSGFVFQNCTVQAAEREDLTGVETYLGRPWKTFSHVTFMDCFLDDVVTAAGWVAWKKGEEVEATKRTVSYTEFRNRGPKADTSQRIAWEGFHVLTDAKQAEGYTVDRFISGNLWVPLPIRYNNNI</sequence>
<name>A0AAV5ETJ0_ELECO</name>
<comment type="pathway">
    <text evidence="2 8">Glycan metabolism; pectin degradation; 2-dehydro-3-deoxy-D-gluconate from pectin: step 1/5.</text>
</comment>
<keyword evidence="11" id="KW-1185">Reference proteome</keyword>
<evidence type="ECO:0000256" key="1">
    <source>
        <dbReference type="ARBA" id="ARBA00004191"/>
    </source>
</evidence>
<evidence type="ECO:0000256" key="3">
    <source>
        <dbReference type="ARBA" id="ARBA00013229"/>
    </source>
</evidence>
<organism evidence="10 11">
    <name type="scientific">Eleusine coracana subsp. coracana</name>
    <dbReference type="NCBI Taxonomy" id="191504"/>
    <lineage>
        <taxon>Eukaryota</taxon>
        <taxon>Viridiplantae</taxon>
        <taxon>Streptophyta</taxon>
        <taxon>Embryophyta</taxon>
        <taxon>Tracheophyta</taxon>
        <taxon>Spermatophyta</taxon>
        <taxon>Magnoliopsida</taxon>
        <taxon>Liliopsida</taxon>
        <taxon>Poales</taxon>
        <taxon>Poaceae</taxon>
        <taxon>PACMAD clade</taxon>
        <taxon>Chloridoideae</taxon>
        <taxon>Cynodonteae</taxon>
        <taxon>Eleusininae</taxon>
        <taxon>Eleusine</taxon>
    </lineage>
</organism>
<keyword evidence="8" id="KW-0732">Signal</keyword>
<dbReference type="InterPro" id="IPR033131">
    <property type="entry name" value="Pectinesterase_Asp_AS"/>
</dbReference>
<evidence type="ECO:0000313" key="10">
    <source>
        <dbReference type="EMBL" id="GJN25827.1"/>
    </source>
</evidence>
<dbReference type="InterPro" id="IPR011050">
    <property type="entry name" value="Pectin_lyase_fold/virulence"/>
</dbReference>
<evidence type="ECO:0000256" key="5">
    <source>
        <dbReference type="ARBA" id="ARBA00022801"/>
    </source>
</evidence>
<dbReference type="InterPro" id="IPR012334">
    <property type="entry name" value="Pectin_lyas_fold"/>
</dbReference>
<reference evidence="10" key="2">
    <citation type="submission" date="2021-12" db="EMBL/GenBank/DDBJ databases">
        <title>Resequencing data analysis of finger millet.</title>
        <authorList>
            <person name="Hatakeyama M."/>
            <person name="Aluri S."/>
            <person name="Balachadran M.T."/>
            <person name="Sivarajan S.R."/>
            <person name="Poveda L."/>
            <person name="Shimizu-Inatsugi R."/>
            <person name="Schlapbach R."/>
            <person name="Sreeman S.M."/>
            <person name="Shimizu K.K."/>
        </authorList>
    </citation>
    <scope>NUCLEOTIDE SEQUENCE</scope>
</reference>
<dbReference type="Gene3D" id="2.160.20.10">
    <property type="entry name" value="Single-stranded right-handed beta-helix, Pectin lyase-like"/>
    <property type="match status" value="1"/>
</dbReference>
<dbReference type="PANTHER" id="PTHR31707">
    <property type="entry name" value="PECTINESTERASE"/>
    <property type="match status" value="1"/>
</dbReference>
<reference evidence="10" key="1">
    <citation type="journal article" date="2018" name="DNA Res.">
        <title>Multiple hybrid de novo genome assembly of finger millet, an orphan allotetraploid crop.</title>
        <authorList>
            <person name="Hatakeyama M."/>
            <person name="Aluri S."/>
            <person name="Balachadran M.T."/>
            <person name="Sivarajan S.R."/>
            <person name="Patrignani A."/>
            <person name="Gruter S."/>
            <person name="Poveda L."/>
            <person name="Shimizu-Inatsugi R."/>
            <person name="Baeten J."/>
            <person name="Francoijs K.J."/>
            <person name="Nataraja K.N."/>
            <person name="Reddy Y.A.N."/>
            <person name="Phadnis S."/>
            <person name="Ravikumar R.L."/>
            <person name="Schlapbach R."/>
            <person name="Sreeman S.M."/>
            <person name="Shimizu K.K."/>
        </authorList>
    </citation>
    <scope>NUCLEOTIDE SEQUENCE</scope>
</reference>
<keyword evidence="4" id="KW-0134">Cell wall</keyword>
<dbReference type="GO" id="GO:0030599">
    <property type="term" value="F:pectinesterase activity"/>
    <property type="evidence" value="ECO:0007669"/>
    <property type="project" value="UniProtKB-UniRule"/>
</dbReference>
<dbReference type="EMBL" id="BQKI01000078">
    <property type="protein sequence ID" value="GJN25827.1"/>
    <property type="molecule type" value="Genomic_DNA"/>
</dbReference>
<evidence type="ECO:0000256" key="6">
    <source>
        <dbReference type="ARBA" id="ARBA00023085"/>
    </source>
</evidence>
<dbReference type="PROSITE" id="PS00503">
    <property type="entry name" value="PECTINESTERASE_2"/>
    <property type="match status" value="1"/>
</dbReference>
<comment type="subcellular location">
    <subcellularLocation>
        <location evidence="1">Secreted</location>
        <location evidence="1">Cell wall</location>
    </subcellularLocation>
</comment>
<evidence type="ECO:0000256" key="4">
    <source>
        <dbReference type="ARBA" id="ARBA00022512"/>
    </source>
</evidence>
<dbReference type="SUPFAM" id="SSF51126">
    <property type="entry name" value="Pectin lyase-like"/>
    <property type="match status" value="1"/>
</dbReference>
<accession>A0AAV5ETJ0</accession>
<proteinExistence type="predicted"/>
<dbReference type="Pfam" id="PF01095">
    <property type="entry name" value="Pectinesterase"/>
    <property type="match status" value="1"/>
</dbReference>
<feature type="active site" evidence="7">
    <location>
        <position position="211"/>
    </location>
</feature>
<dbReference type="Proteomes" id="UP001054889">
    <property type="component" value="Unassembled WGS sequence"/>
</dbReference>
<feature type="domain" description="Pectinesterase catalytic" evidence="9">
    <location>
        <begin position="64"/>
        <end position="362"/>
    </location>
</feature>
<evidence type="ECO:0000313" key="11">
    <source>
        <dbReference type="Proteomes" id="UP001054889"/>
    </source>
</evidence>
<dbReference type="GO" id="GO:0042545">
    <property type="term" value="P:cell wall modification"/>
    <property type="evidence" value="ECO:0007669"/>
    <property type="project" value="UniProtKB-UniRule"/>
</dbReference>
<protein>
    <recommendedName>
        <fullName evidence="3 8">Pectinesterase</fullName>
        <ecNumber evidence="3 8">3.1.1.11</ecNumber>
    </recommendedName>
</protein>
<feature type="signal peptide" evidence="8">
    <location>
        <begin position="1"/>
        <end position="22"/>
    </location>
</feature>
<dbReference type="AlphaFoldDB" id="A0AAV5ETJ0"/>
<evidence type="ECO:0000256" key="8">
    <source>
        <dbReference type="RuleBase" id="RU000589"/>
    </source>
</evidence>
<keyword evidence="6 8" id="KW-0063">Aspartyl esterase</keyword>
<keyword evidence="5 8" id="KW-0378">Hydrolase</keyword>
<gene>
    <name evidence="10" type="primary">gb13707</name>
    <name evidence="10" type="ORF">PR202_gb13707</name>
</gene>
<dbReference type="GO" id="GO:0045490">
    <property type="term" value="P:pectin catabolic process"/>
    <property type="evidence" value="ECO:0007669"/>
    <property type="project" value="UniProtKB-UniRule"/>
</dbReference>
<comment type="catalytic activity">
    <reaction evidence="8">
        <text>[(1-&gt;4)-alpha-D-galacturonosyl methyl ester](n) + n H2O = [(1-&gt;4)-alpha-D-galacturonosyl](n) + n methanol + n H(+)</text>
        <dbReference type="Rhea" id="RHEA:22380"/>
        <dbReference type="Rhea" id="RHEA-COMP:14570"/>
        <dbReference type="Rhea" id="RHEA-COMP:14573"/>
        <dbReference type="ChEBI" id="CHEBI:15377"/>
        <dbReference type="ChEBI" id="CHEBI:15378"/>
        <dbReference type="ChEBI" id="CHEBI:17790"/>
        <dbReference type="ChEBI" id="CHEBI:140522"/>
        <dbReference type="ChEBI" id="CHEBI:140523"/>
        <dbReference type="EC" id="3.1.1.11"/>
    </reaction>
</comment>
<evidence type="ECO:0000259" key="9">
    <source>
        <dbReference type="Pfam" id="PF01095"/>
    </source>
</evidence>